<sequence length="84" mass="9027">MSSMIFSTFYFGINGPLGSMFVLAVAAPYISDILQHCHPAFSVILYDPNVVSSGSAPNFCLTWKSLVLGCIIHQQNLGEVDSTG</sequence>
<protein>
    <submittedName>
        <fullName evidence="1">Uncharacterized protein</fullName>
    </submittedName>
</protein>
<dbReference type="EMBL" id="ML769495">
    <property type="protein sequence ID" value="KAE9397590.1"/>
    <property type="molecule type" value="Genomic_DNA"/>
</dbReference>
<accession>A0A6A4HIS3</accession>
<dbReference type="Proteomes" id="UP000799118">
    <property type="component" value="Unassembled WGS sequence"/>
</dbReference>
<dbReference type="AlphaFoldDB" id="A0A6A4HIS3"/>
<evidence type="ECO:0000313" key="1">
    <source>
        <dbReference type="EMBL" id="KAE9397590.1"/>
    </source>
</evidence>
<gene>
    <name evidence="1" type="ORF">BT96DRAFT_69341</name>
</gene>
<organism evidence="1 2">
    <name type="scientific">Gymnopus androsaceus JB14</name>
    <dbReference type="NCBI Taxonomy" id="1447944"/>
    <lineage>
        <taxon>Eukaryota</taxon>
        <taxon>Fungi</taxon>
        <taxon>Dikarya</taxon>
        <taxon>Basidiomycota</taxon>
        <taxon>Agaricomycotina</taxon>
        <taxon>Agaricomycetes</taxon>
        <taxon>Agaricomycetidae</taxon>
        <taxon>Agaricales</taxon>
        <taxon>Marasmiineae</taxon>
        <taxon>Omphalotaceae</taxon>
        <taxon>Gymnopus</taxon>
    </lineage>
</organism>
<proteinExistence type="predicted"/>
<reference evidence="1" key="1">
    <citation type="journal article" date="2019" name="Environ. Microbiol.">
        <title>Fungal ecological strategies reflected in gene transcription - a case study of two litter decomposers.</title>
        <authorList>
            <person name="Barbi F."/>
            <person name="Kohler A."/>
            <person name="Barry K."/>
            <person name="Baskaran P."/>
            <person name="Daum C."/>
            <person name="Fauchery L."/>
            <person name="Ihrmark K."/>
            <person name="Kuo A."/>
            <person name="LaButti K."/>
            <person name="Lipzen A."/>
            <person name="Morin E."/>
            <person name="Grigoriev I.V."/>
            <person name="Henrissat B."/>
            <person name="Lindahl B."/>
            <person name="Martin F."/>
        </authorList>
    </citation>
    <scope>NUCLEOTIDE SEQUENCE</scope>
    <source>
        <strain evidence="1">JB14</strain>
    </source>
</reference>
<keyword evidence="2" id="KW-1185">Reference proteome</keyword>
<evidence type="ECO:0000313" key="2">
    <source>
        <dbReference type="Proteomes" id="UP000799118"/>
    </source>
</evidence>
<name>A0A6A4HIS3_9AGAR</name>